<evidence type="ECO:0000313" key="2">
    <source>
        <dbReference type="EMBL" id="VDO02416.1"/>
    </source>
</evidence>
<dbReference type="OrthoDB" id="1690618at2759"/>
<dbReference type="PROSITE" id="PS50090">
    <property type="entry name" value="MYB_LIKE"/>
    <property type="match status" value="1"/>
</dbReference>
<dbReference type="PANTHER" id="PTHR43999:SF1">
    <property type="entry name" value="DNAJ HOMOLOG SUBFAMILY C MEMBER 2"/>
    <property type="match status" value="1"/>
</dbReference>
<dbReference type="Gene3D" id="1.10.10.60">
    <property type="entry name" value="Homeodomain-like"/>
    <property type="match status" value="1"/>
</dbReference>
<dbReference type="GO" id="GO:0006450">
    <property type="term" value="P:regulation of translational fidelity"/>
    <property type="evidence" value="ECO:0007669"/>
    <property type="project" value="InterPro"/>
</dbReference>
<proteinExistence type="predicted"/>
<dbReference type="GO" id="GO:0043022">
    <property type="term" value="F:ribosome binding"/>
    <property type="evidence" value="ECO:0007669"/>
    <property type="project" value="InterPro"/>
</dbReference>
<reference evidence="4" key="1">
    <citation type="submission" date="2017-02" db="UniProtKB">
        <authorList>
            <consortium name="WormBaseParasite"/>
        </authorList>
    </citation>
    <scope>IDENTIFICATION</scope>
</reference>
<dbReference type="GO" id="GO:0030544">
    <property type="term" value="F:Hsp70 protein binding"/>
    <property type="evidence" value="ECO:0007669"/>
    <property type="project" value="InterPro"/>
</dbReference>
<dbReference type="GO" id="GO:0051083">
    <property type="term" value="P:'de novo' cotranslational protein folding"/>
    <property type="evidence" value="ECO:0007669"/>
    <property type="project" value="InterPro"/>
</dbReference>
<dbReference type="Pfam" id="PF00249">
    <property type="entry name" value="Myb_DNA-binding"/>
    <property type="match status" value="1"/>
</dbReference>
<dbReference type="STRING" id="102285.A0A0R3THL9"/>
<evidence type="ECO:0000313" key="4">
    <source>
        <dbReference type="WBParaSite" id="HNAJ_0000656001-mRNA-1"/>
    </source>
</evidence>
<dbReference type="SUPFAM" id="SSF46689">
    <property type="entry name" value="Homeodomain-like"/>
    <property type="match status" value="1"/>
</dbReference>
<name>A0A0R3THL9_RODNA</name>
<evidence type="ECO:0000313" key="3">
    <source>
        <dbReference type="Proteomes" id="UP000278807"/>
    </source>
</evidence>
<dbReference type="PANTHER" id="PTHR43999">
    <property type="entry name" value="DNAJ HOMOLOG SUBFAMILY C MEMBER 2"/>
    <property type="match status" value="1"/>
</dbReference>
<keyword evidence="3" id="KW-1185">Reference proteome</keyword>
<dbReference type="GO" id="GO:0005829">
    <property type="term" value="C:cytosol"/>
    <property type="evidence" value="ECO:0007669"/>
    <property type="project" value="TreeGrafter"/>
</dbReference>
<evidence type="ECO:0000259" key="1">
    <source>
        <dbReference type="PROSITE" id="PS50090"/>
    </source>
</evidence>
<organism evidence="4">
    <name type="scientific">Rodentolepis nana</name>
    <name type="common">Dwarf tapeworm</name>
    <name type="synonym">Hymenolepis nana</name>
    <dbReference type="NCBI Taxonomy" id="102285"/>
    <lineage>
        <taxon>Eukaryota</taxon>
        <taxon>Metazoa</taxon>
        <taxon>Spiralia</taxon>
        <taxon>Lophotrochozoa</taxon>
        <taxon>Platyhelminthes</taxon>
        <taxon>Cestoda</taxon>
        <taxon>Eucestoda</taxon>
        <taxon>Cyclophyllidea</taxon>
        <taxon>Hymenolepididae</taxon>
        <taxon>Rodentolepis</taxon>
    </lineage>
</organism>
<feature type="domain" description="Myb-like" evidence="1">
    <location>
        <begin position="11"/>
        <end position="62"/>
    </location>
</feature>
<dbReference type="WBParaSite" id="HNAJ_0000656001-mRNA-1">
    <property type="protein sequence ID" value="HNAJ_0000656001-mRNA-1"/>
    <property type="gene ID" value="HNAJ_0000656001"/>
</dbReference>
<gene>
    <name evidence="2" type="ORF">HNAJ_LOCUS6556</name>
</gene>
<accession>A0A0R3THL9</accession>
<dbReference type="Proteomes" id="UP000278807">
    <property type="component" value="Unassembled WGS sequence"/>
</dbReference>
<dbReference type="AlphaFoldDB" id="A0A0R3THL9"/>
<reference evidence="2 3" key="2">
    <citation type="submission" date="2018-11" db="EMBL/GenBank/DDBJ databases">
        <authorList>
            <consortium name="Pathogen Informatics"/>
        </authorList>
    </citation>
    <scope>NUCLEOTIDE SEQUENCE [LARGE SCALE GENOMIC DNA]</scope>
</reference>
<dbReference type="InterPro" id="IPR009057">
    <property type="entry name" value="Homeodomain-like_sf"/>
</dbReference>
<dbReference type="SMART" id="SM00717">
    <property type="entry name" value="SANT"/>
    <property type="match status" value="1"/>
</dbReference>
<dbReference type="InterPro" id="IPR001005">
    <property type="entry name" value="SANT/Myb"/>
</dbReference>
<dbReference type="EMBL" id="UZAE01007418">
    <property type="protein sequence ID" value="VDO02416.1"/>
    <property type="molecule type" value="Genomic_DNA"/>
</dbReference>
<dbReference type="InterPro" id="IPR044634">
    <property type="entry name" value="Zuotin/DnaJC2"/>
</dbReference>
<dbReference type="CDD" id="cd00167">
    <property type="entry name" value="SANT"/>
    <property type="match status" value="1"/>
</dbReference>
<sequence>MFLILAEAERPWTRAEQSALEAALRSNPANPCEHPAVRWQKIANVVGTRTSKECLQRYKYLAEQIKLKKAAQAAAGVSTK</sequence>
<protein>
    <submittedName>
        <fullName evidence="4">Myb-like domain-containing protein</fullName>
    </submittedName>
</protein>